<dbReference type="Gene3D" id="3.30.300.130">
    <property type="entry name" value="Fe-S cluster assembly (FSCA)"/>
    <property type="match status" value="1"/>
</dbReference>
<proteinExistence type="inferred from homology"/>
<dbReference type="SMART" id="SM00932">
    <property type="entry name" value="Nfu_N"/>
    <property type="match status" value="1"/>
</dbReference>
<comment type="similarity">
    <text evidence="1">Belongs to the NifU family.</text>
</comment>
<dbReference type="GO" id="GO:0005739">
    <property type="term" value="C:mitochondrion"/>
    <property type="evidence" value="ECO:0007669"/>
    <property type="project" value="TreeGrafter"/>
</dbReference>
<sequence length="426" mass="47252">MSGSFLRHSSPAWPTVHRSLTLTPQERTGPKTDQFPQRASMIGVRFGKFVRIRLNNQHFRQYIFPQHLRLFSSLLDDQKPSPSTLYIRSTTTIATNHRIGETPTATKHIKSFATMSSYRATRTALRAVARTSRLATSRPSQSRSFASVHTGFLQNNQTSQRRPTTTTSRHQQSLQRQSPFAARTGAARTIFIQTENTPNPDAVKFLPNHRILPDTLSTPFIEYLNPRSTIAPPYPSPLAAQLMNIDGVTSVFYGADFITVNKSPDANWAHIRPEIFALITEAITSGQTIVTVSADKEGGAGAAADGAPEEPDSLAYDENDSEVVGMIKELLETRIRPAIQEDGGDIEFRGFTDEGTVLLKLRGACRTCDSSTVTLKNGIESMLMHYIEEVKSVEQILDQEEEIAIQEFAKFEEKLKSQKGPEATAA</sequence>
<dbReference type="PANTHER" id="PTHR11178">
    <property type="entry name" value="IRON-SULFUR CLUSTER SCAFFOLD PROTEIN NFU-RELATED"/>
    <property type="match status" value="1"/>
</dbReference>
<dbReference type="InterPro" id="IPR036498">
    <property type="entry name" value="Nfu/NifU_N_sf"/>
</dbReference>
<dbReference type="AlphaFoldDB" id="A0A9Q8SB56"/>
<evidence type="ECO:0000313" key="4">
    <source>
        <dbReference type="EMBL" id="UQC74176.1"/>
    </source>
</evidence>
<dbReference type="GO" id="GO:0051536">
    <property type="term" value="F:iron-sulfur cluster binding"/>
    <property type="evidence" value="ECO:0007669"/>
    <property type="project" value="InterPro"/>
</dbReference>
<dbReference type="GeneID" id="73334880"/>
<dbReference type="KEGG" id="clup:CLUP02_00824"/>
<name>A0A9Q8SB56_9PEZI</name>
<dbReference type="GO" id="GO:0016226">
    <property type="term" value="P:iron-sulfur cluster assembly"/>
    <property type="evidence" value="ECO:0007669"/>
    <property type="project" value="InterPro"/>
</dbReference>
<dbReference type="GO" id="GO:0005506">
    <property type="term" value="F:iron ion binding"/>
    <property type="evidence" value="ECO:0007669"/>
    <property type="project" value="InterPro"/>
</dbReference>
<accession>A0A9Q8SB56</accession>
<gene>
    <name evidence="4" type="ORF">CLUP02_00824</name>
</gene>
<keyword evidence="5" id="KW-1185">Reference proteome</keyword>
<dbReference type="InterPro" id="IPR034904">
    <property type="entry name" value="FSCA_dom_sf"/>
</dbReference>
<feature type="compositionally biased region" description="Low complexity" evidence="2">
    <location>
        <begin position="154"/>
        <end position="173"/>
    </location>
</feature>
<evidence type="ECO:0000313" key="5">
    <source>
        <dbReference type="Proteomes" id="UP000830671"/>
    </source>
</evidence>
<reference evidence="4" key="1">
    <citation type="journal article" date="2021" name="Mol. Plant Microbe Interact.">
        <title>Complete Genome Sequence of the Plant-Pathogenic Fungus Colletotrichum lupini.</title>
        <authorList>
            <person name="Baroncelli R."/>
            <person name="Pensec F."/>
            <person name="Da Lio D."/>
            <person name="Boufleur T."/>
            <person name="Vicente I."/>
            <person name="Sarrocco S."/>
            <person name="Picot A."/>
            <person name="Baraldi E."/>
            <person name="Sukno S."/>
            <person name="Thon M."/>
            <person name="Le Floch G."/>
        </authorList>
    </citation>
    <scope>NUCLEOTIDE SEQUENCE</scope>
    <source>
        <strain evidence="4">IMI 504893</strain>
    </source>
</reference>
<feature type="region of interest" description="Disordered" evidence="2">
    <location>
        <begin position="131"/>
        <end position="180"/>
    </location>
</feature>
<dbReference type="FunFam" id="3.30.1370.70:FF:000001">
    <property type="entry name" value="NifU-like protein 4, mitochondrial"/>
    <property type="match status" value="1"/>
</dbReference>
<protein>
    <recommendedName>
        <fullName evidence="3">Scaffold protein Nfu/NifU N-terminal domain-containing protein</fullName>
    </recommendedName>
</protein>
<dbReference type="InterPro" id="IPR014824">
    <property type="entry name" value="Nfu/NifU_N"/>
</dbReference>
<dbReference type="SUPFAM" id="SSF110836">
    <property type="entry name" value="Hypothetical protein SAV1430"/>
    <property type="match status" value="1"/>
</dbReference>
<organism evidence="4 5">
    <name type="scientific">Colletotrichum lupini</name>
    <dbReference type="NCBI Taxonomy" id="145971"/>
    <lineage>
        <taxon>Eukaryota</taxon>
        <taxon>Fungi</taxon>
        <taxon>Dikarya</taxon>
        <taxon>Ascomycota</taxon>
        <taxon>Pezizomycotina</taxon>
        <taxon>Sordariomycetes</taxon>
        <taxon>Hypocreomycetidae</taxon>
        <taxon>Glomerellales</taxon>
        <taxon>Glomerellaceae</taxon>
        <taxon>Colletotrichum</taxon>
        <taxon>Colletotrichum acutatum species complex</taxon>
    </lineage>
</organism>
<dbReference type="RefSeq" id="XP_049135827.1">
    <property type="nucleotide sequence ID" value="XM_049279870.1"/>
</dbReference>
<feature type="domain" description="Scaffold protein Nfu/NifU N-terminal" evidence="3">
    <location>
        <begin position="192"/>
        <end position="286"/>
    </location>
</feature>
<dbReference type="EMBL" id="CP019471">
    <property type="protein sequence ID" value="UQC74176.1"/>
    <property type="molecule type" value="Genomic_DNA"/>
</dbReference>
<evidence type="ECO:0000259" key="3">
    <source>
        <dbReference type="SMART" id="SM00932"/>
    </source>
</evidence>
<dbReference type="FunFam" id="3.30.300.130:FF:000001">
    <property type="entry name" value="NFU1 iron-sulfur cluster scaffold"/>
    <property type="match status" value="1"/>
</dbReference>
<dbReference type="Proteomes" id="UP000830671">
    <property type="component" value="Chromosome 1"/>
</dbReference>
<dbReference type="InterPro" id="IPR001075">
    <property type="entry name" value="NIF_FeS_clus_asmbl_NifU_C"/>
</dbReference>
<dbReference type="Pfam" id="PF08712">
    <property type="entry name" value="Nfu_N"/>
    <property type="match status" value="1"/>
</dbReference>
<evidence type="ECO:0000256" key="2">
    <source>
        <dbReference type="SAM" id="MobiDB-lite"/>
    </source>
</evidence>
<dbReference type="SUPFAM" id="SSF117916">
    <property type="entry name" value="Fe-S cluster assembly (FSCA) domain-like"/>
    <property type="match status" value="1"/>
</dbReference>
<dbReference type="PANTHER" id="PTHR11178:SF1">
    <property type="entry name" value="NFU1 IRON-SULFUR CLUSTER SCAFFOLD HOMOLOG, MITOCHONDRIAL"/>
    <property type="match status" value="1"/>
</dbReference>
<evidence type="ECO:0000256" key="1">
    <source>
        <dbReference type="ARBA" id="ARBA00006420"/>
    </source>
</evidence>
<dbReference type="Pfam" id="PF01106">
    <property type="entry name" value="NifU"/>
    <property type="match status" value="1"/>
</dbReference>
<dbReference type="Gene3D" id="3.30.1370.70">
    <property type="entry name" value="Scaffold protein Nfu/NifU, N-terminal domain"/>
    <property type="match status" value="1"/>
</dbReference>